<evidence type="ECO:0000256" key="1">
    <source>
        <dbReference type="SAM" id="SignalP"/>
    </source>
</evidence>
<accession>A0A4S4KZI3</accession>
<dbReference type="PANTHER" id="PTHR11362">
    <property type="entry name" value="PHOSPHATIDYLETHANOLAMINE-BINDING PROTEIN"/>
    <property type="match status" value="1"/>
</dbReference>
<dbReference type="PANTHER" id="PTHR11362:SF82">
    <property type="entry name" value="PHOSPHATIDYLETHANOLAMINE-BINDING PROTEIN 4"/>
    <property type="match status" value="1"/>
</dbReference>
<comment type="caution">
    <text evidence="2">The sequence shown here is derived from an EMBL/GenBank/DDBJ whole genome shotgun (WGS) entry which is preliminary data.</text>
</comment>
<reference evidence="2 3" key="1">
    <citation type="submission" date="2019-02" db="EMBL/GenBank/DDBJ databases">
        <title>Genome sequencing of the rare red list fungi Phellinidium pouzarii.</title>
        <authorList>
            <person name="Buettner E."/>
            <person name="Kellner H."/>
        </authorList>
    </citation>
    <scope>NUCLEOTIDE SEQUENCE [LARGE SCALE GENOMIC DNA]</scope>
    <source>
        <strain evidence="2 3">DSM 108285</strain>
    </source>
</reference>
<proteinExistence type="predicted"/>
<protein>
    <recommendedName>
        <fullName evidence="4">PEBP-like protein</fullName>
    </recommendedName>
</protein>
<dbReference type="Proteomes" id="UP000308199">
    <property type="component" value="Unassembled WGS sequence"/>
</dbReference>
<dbReference type="Pfam" id="PF01161">
    <property type="entry name" value="PBP"/>
    <property type="match status" value="2"/>
</dbReference>
<feature type="signal peptide" evidence="1">
    <location>
        <begin position="1"/>
        <end position="23"/>
    </location>
</feature>
<dbReference type="AlphaFoldDB" id="A0A4S4KZI3"/>
<organism evidence="2 3">
    <name type="scientific">Phellinidium pouzarii</name>
    <dbReference type="NCBI Taxonomy" id="167371"/>
    <lineage>
        <taxon>Eukaryota</taxon>
        <taxon>Fungi</taxon>
        <taxon>Dikarya</taxon>
        <taxon>Basidiomycota</taxon>
        <taxon>Agaricomycotina</taxon>
        <taxon>Agaricomycetes</taxon>
        <taxon>Hymenochaetales</taxon>
        <taxon>Hymenochaetaceae</taxon>
        <taxon>Phellinidium</taxon>
    </lineage>
</organism>
<gene>
    <name evidence="2" type="ORF">EW145_g5758</name>
</gene>
<dbReference type="CDD" id="cd00866">
    <property type="entry name" value="PEBP_euk"/>
    <property type="match status" value="2"/>
</dbReference>
<name>A0A4S4KZI3_9AGAM</name>
<dbReference type="SUPFAM" id="SSF49777">
    <property type="entry name" value="PEBP-like"/>
    <property type="match status" value="2"/>
</dbReference>
<dbReference type="OrthoDB" id="2506647at2759"/>
<dbReference type="InterPro" id="IPR036610">
    <property type="entry name" value="PEBP-like_sf"/>
</dbReference>
<dbReference type="InterPro" id="IPR035810">
    <property type="entry name" value="PEBP_euk"/>
</dbReference>
<dbReference type="InterPro" id="IPR008914">
    <property type="entry name" value="PEBP"/>
</dbReference>
<feature type="chain" id="PRO_5021024759" description="PEBP-like protein" evidence="1">
    <location>
        <begin position="24"/>
        <end position="436"/>
    </location>
</feature>
<sequence>MFLPISLSLATALLLLFPSVVVSQDTSLRTVKAAFDKANITEAADITFDPRDLLEVAFPQASGPDVLVHAGVQLPRNQTAIPPVFGIQHTLSSRETSSLFVVAMVDLDAPTPQAPTEAQIRHFLGGNFALGHPDARGLALLSNSTPALSEFMQPTPPAGSDPHRYIFLLFQQPSNFNSQTEVTATTSVENFNISQFALDVGLGNPLGVGTMLLYVISLLQAALVSILTLRSQKLLTFARESSLRTVKVAFDNANIPEDADLIFDPTALLEVSFPQAASLPVDLIVGERLFRNQTAIPPIFGIQNSAFSSAVKETFVVAMVDLDAPTPQAPTNAQIRHFLGGNFALERPDAHGVALLTNSTPALSEFKQPTPPAGSDPHRYVFLLFEQSPGFNEQADVNTTTPISNFNISQFALDVGLGNPLGGTFMLVGPDPTTSS</sequence>
<evidence type="ECO:0008006" key="4">
    <source>
        <dbReference type="Google" id="ProtNLM"/>
    </source>
</evidence>
<dbReference type="Gene3D" id="3.90.280.10">
    <property type="entry name" value="PEBP-like"/>
    <property type="match status" value="2"/>
</dbReference>
<evidence type="ECO:0000313" key="3">
    <source>
        <dbReference type="Proteomes" id="UP000308199"/>
    </source>
</evidence>
<keyword evidence="1" id="KW-0732">Signal</keyword>
<keyword evidence="3" id="KW-1185">Reference proteome</keyword>
<evidence type="ECO:0000313" key="2">
    <source>
        <dbReference type="EMBL" id="THH04117.1"/>
    </source>
</evidence>
<dbReference type="EMBL" id="SGPK01000374">
    <property type="protein sequence ID" value="THH04117.1"/>
    <property type="molecule type" value="Genomic_DNA"/>
</dbReference>